<dbReference type="RefSeq" id="WP_124332262.1">
    <property type="nucleotide sequence ID" value="NZ_JBHUGT010000043.1"/>
</dbReference>
<dbReference type="Proteomes" id="UP001597493">
    <property type="component" value="Unassembled WGS sequence"/>
</dbReference>
<gene>
    <name evidence="1" type="ORF">ACFSW5_14630</name>
</gene>
<protein>
    <submittedName>
        <fullName evidence="1">Uncharacterized protein</fullName>
    </submittedName>
</protein>
<comment type="caution">
    <text evidence="1">The sequence shown here is derived from an EMBL/GenBank/DDBJ whole genome shotgun (WGS) entry which is preliminary data.</text>
</comment>
<accession>A0ABW5QYG8</accession>
<reference evidence="2" key="1">
    <citation type="journal article" date="2019" name="Int. J. Syst. Evol. Microbiol.">
        <title>The Global Catalogue of Microorganisms (GCM) 10K type strain sequencing project: providing services to taxonomists for standard genome sequencing and annotation.</title>
        <authorList>
            <consortium name="The Broad Institute Genomics Platform"/>
            <consortium name="The Broad Institute Genome Sequencing Center for Infectious Disease"/>
            <person name="Wu L."/>
            <person name="Ma J."/>
        </authorList>
    </citation>
    <scope>NUCLEOTIDE SEQUENCE [LARGE SCALE GENOMIC DNA]</scope>
    <source>
        <strain evidence="2">TISTR 1827</strain>
    </source>
</reference>
<dbReference type="EMBL" id="JBHUMY010000013">
    <property type="protein sequence ID" value="MFD2661486.1"/>
    <property type="molecule type" value="Genomic_DNA"/>
</dbReference>
<name>A0ABW5QYG8_9BACL</name>
<evidence type="ECO:0000313" key="2">
    <source>
        <dbReference type="Proteomes" id="UP001597493"/>
    </source>
</evidence>
<proteinExistence type="predicted"/>
<sequence>MSRKPYDFIDTKNAFAPEDSQDLVEFLQERRRVEQLFLSKLALIIDYYLHKNRDPPAGTDGCTQ</sequence>
<evidence type="ECO:0000313" key="1">
    <source>
        <dbReference type="EMBL" id="MFD2661486.1"/>
    </source>
</evidence>
<organism evidence="1 2">
    <name type="scientific">Paenibacillus thailandensis</name>
    <dbReference type="NCBI Taxonomy" id="393250"/>
    <lineage>
        <taxon>Bacteria</taxon>
        <taxon>Bacillati</taxon>
        <taxon>Bacillota</taxon>
        <taxon>Bacilli</taxon>
        <taxon>Bacillales</taxon>
        <taxon>Paenibacillaceae</taxon>
        <taxon>Paenibacillus</taxon>
    </lineage>
</organism>
<keyword evidence="2" id="KW-1185">Reference proteome</keyword>